<feature type="signal peptide" evidence="1">
    <location>
        <begin position="1"/>
        <end position="19"/>
    </location>
</feature>
<dbReference type="EnsemblMetazoa" id="CJA29372.1">
    <property type="protein sequence ID" value="CJA29372.1"/>
    <property type="gene ID" value="WBGene00184946"/>
</dbReference>
<evidence type="ECO:0000256" key="1">
    <source>
        <dbReference type="SAM" id="SignalP"/>
    </source>
</evidence>
<evidence type="ECO:0000313" key="3">
    <source>
        <dbReference type="EnsemblMetazoa" id="CJA29372.1"/>
    </source>
</evidence>
<dbReference type="AlphaFoldDB" id="A0A8R1EA99"/>
<proteinExistence type="predicted"/>
<name>A0A8R1EA99_CAEJA</name>
<sequence length="173" mass="19117">MRCCLQLFTISALLFGALNSTIFLDQNDSNEVVTRFVAAIAKAIQDGDSIDSFFSDDFSYRTCLKTFNKTQVVKFLSMLKVGPQFASFNLIKSKYYDNNAIMSHVSISSPYGKHVEGVFYLSVKHGDLQLWSGSAASCERNLHKNEDGSELIVRSLLEKMNSAIASGSRTTSG</sequence>
<dbReference type="Proteomes" id="UP000005237">
    <property type="component" value="Unassembled WGS sequence"/>
</dbReference>
<evidence type="ECO:0000313" key="4">
    <source>
        <dbReference type="Proteomes" id="UP000005237"/>
    </source>
</evidence>
<dbReference type="PANTHER" id="PTHR33940:SF1">
    <property type="entry name" value="APOLIPOPHORIN-RELATED"/>
    <property type="match status" value="1"/>
</dbReference>
<dbReference type="InterPro" id="IPR058721">
    <property type="entry name" value="NTF2_3"/>
</dbReference>
<feature type="domain" description="NTF2-like" evidence="2">
    <location>
        <begin position="30"/>
        <end position="140"/>
    </location>
</feature>
<reference evidence="4" key="1">
    <citation type="submission" date="2010-08" db="EMBL/GenBank/DDBJ databases">
        <authorList>
            <consortium name="Caenorhabditis japonica Sequencing Consortium"/>
            <person name="Wilson R.K."/>
        </authorList>
    </citation>
    <scope>NUCLEOTIDE SEQUENCE [LARGE SCALE GENOMIC DNA]</scope>
    <source>
        <strain evidence="4">DF5081</strain>
    </source>
</reference>
<feature type="chain" id="PRO_5035882779" description="NTF2-like domain-containing protein" evidence="1">
    <location>
        <begin position="20"/>
        <end position="173"/>
    </location>
</feature>
<dbReference type="PANTHER" id="PTHR33940">
    <property type="entry name" value="PROTEIN CBG13625"/>
    <property type="match status" value="1"/>
</dbReference>
<dbReference type="Pfam" id="PF26530">
    <property type="entry name" value="NTF2_3"/>
    <property type="match status" value="1"/>
</dbReference>
<keyword evidence="4" id="KW-1185">Reference proteome</keyword>
<keyword evidence="1" id="KW-0732">Signal</keyword>
<organism evidence="3 4">
    <name type="scientific">Caenorhabditis japonica</name>
    <dbReference type="NCBI Taxonomy" id="281687"/>
    <lineage>
        <taxon>Eukaryota</taxon>
        <taxon>Metazoa</taxon>
        <taxon>Ecdysozoa</taxon>
        <taxon>Nematoda</taxon>
        <taxon>Chromadorea</taxon>
        <taxon>Rhabditida</taxon>
        <taxon>Rhabditina</taxon>
        <taxon>Rhabditomorpha</taxon>
        <taxon>Rhabditoidea</taxon>
        <taxon>Rhabditidae</taxon>
        <taxon>Peloderinae</taxon>
        <taxon>Caenorhabditis</taxon>
    </lineage>
</organism>
<accession>A0A8R1EA99</accession>
<protein>
    <recommendedName>
        <fullName evidence="2">NTF2-like domain-containing protein</fullName>
    </recommendedName>
</protein>
<evidence type="ECO:0000259" key="2">
    <source>
        <dbReference type="Pfam" id="PF26530"/>
    </source>
</evidence>
<reference evidence="3" key="2">
    <citation type="submission" date="2022-06" db="UniProtKB">
        <authorList>
            <consortium name="EnsemblMetazoa"/>
        </authorList>
    </citation>
    <scope>IDENTIFICATION</scope>
    <source>
        <strain evidence="3">DF5081</strain>
    </source>
</reference>